<proteinExistence type="predicted"/>
<evidence type="ECO:0000313" key="3">
    <source>
        <dbReference type="Proteomes" id="UP000245887"/>
    </source>
</evidence>
<evidence type="ECO:0000256" key="1">
    <source>
        <dbReference type="SAM" id="MobiDB-lite"/>
    </source>
</evidence>
<reference evidence="2 3" key="1">
    <citation type="submission" date="2018-04" db="EMBL/GenBank/DDBJ databases">
        <title>Genomic Encyclopedia of Type Strains, Phase IV (KMG-IV): sequencing the most valuable type-strain genomes for metagenomic binning, comparative biology and taxonomic classification.</title>
        <authorList>
            <person name="Goeker M."/>
        </authorList>
    </citation>
    <scope>NUCLEOTIDE SEQUENCE [LARGE SCALE GENOMIC DNA]</scope>
    <source>
        <strain evidence="2 3">DSM 28688</strain>
    </source>
</reference>
<dbReference type="InterPro" id="IPR037257">
    <property type="entry name" value="T2SS_E_N_sf"/>
</dbReference>
<gene>
    <name evidence="2" type="ORF">C8D92_10281</name>
</gene>
<accession>A0A2U1CZ47</accession>
<dbReference type="AlphaFoldDB" id="A0A2U1CZ47"/>
<sequence length="266" mass="28617">MLPEPCRTGAEIPSRHVSKKEARVKQHQGQIEKSRLGRLLVNRGLIDEGQLEQALAEQQAEGIRLGELLVARGVISERELSRVLKHQSRYRNAAAFVAMFTLPLQPVVTFAATAPAPANAATQSAQMLSKQGFTPLSEDDLSDVSARGSLMAHVDALASMAEDAETGEPIEADPVEGIELAAHTFVPILNFLDSDLTISGVHYRGGEAEYTVLADGGLRMALPERIDTISMNNIRVSGSRGASLGNVSLHGIHFSEGSHVTIRTRP</sequence>
<evidence type="ECO:0000313" key="2">
    <source>
        <dbReference type="EMBL" id="PVY78047.1"/>
    </source>
</evidence>
<organism evidence="2 3">
    <name type="scientific">Tamilnaduibacter salinus</name>
    <dbReference type="NCBI Taxonomy" id="1484056"/>
    <lineage>
        <taxon>Bacteria</taxon>
        <taxon>Pseudomonadati</taxon>
        <taxon>Pseudomonadota</taxon>
        <taxon>Gammaproteobacteria</taxon>
        <taxon>Pseudomonadales</taxon>
        <taxon>Marinobacteraceae</taxon>
        <taxon>Tamilnaduibacter</taxon>
    </lineage>
</organism>
<dbReference type="EMBL" id="QEKQ01000002">
    <property type="protein sequence ID" value="PVY78047.1"/>
    <property type="molecule type" value="Genomic_DNA"/>
</dbReference>
<dbReference type="SUPFAM" id="SSF160246">
    <property type="entry name" value="EspE N-terminal domain-like"/>
    <property type="match status" value="1"/>
</dbReference>
<comment type="caution">
    <text evidence="2">The sequence shown here is derived from an EMBL/GenBank/DDBJ whole genome shotgun (WGS) entry which is preliminary data.</text>
</comment>
<protein>
    <recommendedName>
        <fullName evidence="4">Pilus assembly protein PilB</fullName>
    </recommendedName>
</protein>
<feature type="region of interest" description="Disordered" evidence="1">
    <location>
        <begin position="1"/>
        <end position="27"/>
    </location>
</feature>
<name>A0A2U1CZ47_9GAMM</name>
<evidence type="ECO:0008006" key="4">
    <source>
        <dbReference type="Google" id="ProtNLM"/>
    </source>
</evidence>
<dbReference type="Proteomes" id="UP000245887">
    <property type="component" value="Unassembled WGS sequence"/>
</dbReference>